<dbReference type="Proteomes" id="UP000094329">
    <property type="component" value="Unassembled WGS sequence"/>
</dbReference>
<protein>
    <submittedName>
        <fullName evidence="1">Uncharacterized protein</fullName>
    </submittedName>
</protein>
<sequence length="169" mass="19060">MDFGISAVLAPLKPLLAAGGQSFVDALLNANPDISEEELREKLKSSTAGVRKYPVIRIKLSQGIGVKFWKMYEDFFNDSVLKIAKKAGLNVNEIEVIDPRVKFSVSAKRKEELDKEKGMMSKLGDRLSNIATNSRYAYTNLYPPEFYKLNIITELQLDYASEFFGYCIC</sequence>
<proteinExistence type="predicted"/>
<accession>A0ABX3A2F9</accession>
<evidence type="ECO:0000313" key="1">
    <source>
        <dbReference type="EMBL" id="ODN41635.1"/>
    </source>
</evidence>
<evidence type="ECO:0000313" key="2">
    <source>
        <dbReference type="Proteomes" id="UP000094329"/>
    </source>
</evidence>
<dbReference type="RefSeq" id="WP_069314099.1">
    <property type="nucleotide sequence ID" value="NZ_MDTU01000002.1"/>
</dbReference>
<keyword evidence="2" id="KW-1185">Reference proteome</keyword>
<gene>
    <name evidence="1" type="ORF">BGC07_16205</name>
</gene>
<reference evidence="1 2" key="1">
    <citation type="submission" date="2016-08" db="EMBL/GenBank/DDBJ databases">
        <title>Draft genome sequence of Candidatus Piscirickettsia litoralis, from seawater.</title>
        <authorList>
            <person name="Wan X."/>
            <person name="Lee A.J."/>
            <person name="Hou S."/>
            <person name="Donachie S.P."/>
        </authorList>
    </citation>
    <scope>NUCLEOTIDE SEQUENCE [LARGE SCALE GENOMIC DNA]</scope>
    <source>
        <strain evidence="1 2">Y2</strain>
    </source>
</reference>
<name>A0ABX3A2F9_9GAMM</name>
<organism evidence="1 2">
    <name type="scientific">Piscirickettsia litoralis</name>
    <dbReference type="NCBI Taxonomy" id="1891921"/>
    <lineage>
        <taxon>Bacteria</taxon>
        <taxon>Pseudomonadati</taxon>
        <taxon>Pseudomonadota</taxon>
        <taxon>Gammaproteobacteria</taxon>
        <taxon>Thiotrichales</taxon>
        <taxon>Piscirickettsiaceae</taxon>
        <taxon>Piscirickettsia</taxon>
    </lineage>
</organism>
<dbReference type="EMBL" id="MDTU01000002">
    <property type="protein sequence ID" value="ODN41635.1"/>
    <property type="molecule type" value="Genomic_DNA"/>
</dbReference>
<comment type="caution">
    <text evidence="1">The sequence shown here is derived from an EMBL/GenBank/DDBJ whole genome shotgun (WGS) entry which is preliminary data.</text>
</comment>